<sequence>MHSLCGVGNGGGLYEELHEEPPRQSRQWDAVQDLDRFLSTFYKYYEEKGFASIVASHVTHLVALLFTIVFSFFLLVYVNWGAVLKCDSEETCREVSIFIQQPFATMTVLKVLSLCCFGLFMLFWCLNCYWSYHNLKEAHDISIYYRDRLKIPSDEALNALDWPEVLSLLIRQQDISPFCIVKEHLSALEITNIILREDNFLVALTNYHLLTAHLPPFIPARLMYTKSLLWNVRFCLFQWIFDSRSRIRPECINFPDRLSYRFRWMALWNLILLFPVLLFVTIYFFLRHAEDFRSNKSMPFKREFNSYAEWTFRELNELPHQFQRRLQKARKAAEEYVNSGWQSPAQDSVKRCVKYIAGSFLAVLVAIALWDETPLLFVKVFEKNLLWYLAVFGFLVALSHTHQDDSSADSSLLSTYLATMRVVQHTHYLPPSWRPTTDGVGRGGGFNLGLAKLHRSVRDSFCADFYNYRLAYLLEEIMGVILAPVILMIWLPASAPEITNFIKACKYETQALGDWCAFGHFDLRRHGNELYNAPPPYLQPLHASMNRAVGMAVEMEMSQSIGLQAGRERERERGRLSLSRAHERAVASELMSPLRPTEGYHLTSQLGKLEKSLLSFVLYYRLPPPHRTCTSLFPAAAAARHDDDDLMVQSMVASAAAASDTLYSDENEPTLAPTPTPPPQHSQEEQHQDGDHGHPHPPTAPPTAADSLSLSMSGAHQHATASASAREIHPLMMHHHPPPHPPPPTTVSQSGSSVHASNVSGSTTAGVCEGDDGMGIGVHEGAEGPGGPEWRIWGYDHEAISFLHRIEEFQRAEINANPHLLQELPADLLVDLGSTWQGSEAHPLPLREEVQAAYFFWLEKMYEKMTGLQIYPFCAASSVTAGRTLLLQHPHHPQPPHQPSPADAGDSCVPVPMQESLLSHSVPHLMALKRPSFPYSTANPTYLSRATGSPVRHGYGYEHHHPPYRG</sequence>
<keyword evidence="7 10" id="KW-0072">Autophagy</keyword>
<feature type="region of interest" description="Disordered" evidence="11">
    <location>
        <begin position="887"/>
        <end position="909"/>
    </location>
</feature>
<reference evidence="12 13" key="1">
    <citation type="submission" date="2014-11" db="EMBL/GenBank/DDBJ databases">
        <authorList>
            <person name="Zhu J."/>
            <person name="Qi W."/>
            <person name="Song R."/>
        </authorList>
    </citation>
    <scope>NUCLEOTIDE SEQUENCE [LARGE SCALE GENOMIC DNA]</scope>
</reference>
<evidence type="ECO:0000256" key="1">
    <source>
        <dbReference type="ARBA" id="ARBA00004511"/>
    </source>
</evidence>
<organism evidence="12 13">
    <name type="scientific">Vitrella brassicaformis (strain CCMP3155)</name>
    <dbReference type="NCBI Taxonomy" id="1169540"/>
    <lineage>
        <taxon>Eukaryota</taxon>
        <taxon>Sar</taxon>
        <taxon>Alveolata</taxon>
        <taxon>Colpodellida</taxon>
        <taxon>Vitrellaceae</taxon>
        <taxon>Vitrella</taxon>
    </lineage>
</organism>
<feature type="transmembrane region" description="Helical" evidence="10">
    <location>
        <begin position="352"/>
        <end position="370"/>
    </location>
</feature>
<keyword evidence="9 10" id="KW-0472">Membrane</keyword>
<accession>A0A0G4F5S4</accession>
<dbReference type="GO" id="GO:0034497">
    <property type="term" value="P:protein localization to phagophore assembly site"/>
    <property type="evidence" value="ECO:0007669"/>
    <property type="project" value="TreeGrafter"/>
</dbReference>
<feature type="compositionally biased region" description="Polar residues" evidence="11">
    <location>
        <begin position="708"/>
        <end position="723"/>
    </location>
</feature>
<dbReference type="EMBL" id="CDMY01000376">
    <property type="protein sequence ID" value="CEM07555.1"/>
    <property type="molecule type" value="Genomic_DNA"/>
</dbReference>
<evidence type="ECO:0000313" key="13">
    <source>
        <dbReference type="Proteomes" id="UP000041254"/>
    </source>
</evidence>
<dbReference type="GO" id="GO:0005776">
    <property type="term" value="C:autophagosome"/>
    <property type="evidence" value="ECO:0007669"/>
    <property type="project" value="TreeGrafter"/>
</dbReference>
<feature type="region of interest" description="Disordered" evidence="11">
    <location>
        <begin position="659"/>
        <end position="783"/>
    </location>
</feature>
<feature type="transmembrane region" description="Helical" evidence="10">
    <location>
        <begin position="470"/>
        <end position="491"/>
    </location>
</feature>
<keyword evidence="8 10" id="KW-0445">Lipid transport</keyword>
<keyword evidence="13" id="KW-1185">Reference proteome</keyword>
<dbReference type="AlphaFoldDB" id="A0A0G4F5S4"/>
<name>A0A0G4F5S4_VITBC</name>
<feature type="compositionally biased region" description="Gly residues" evidence="11">
    <location>
        <begin position="773"/>
        <end position="783"/>
    </location>
</feature>
<feature type="transmembrane region" description="Helical" evidence="10">
    <location>
        <begin position="266"/>
        <end position="286"/>
    </location>
</feature>
<comment type="subcellular location">
    <subcellularLocation>
        <location evidence="1 10">Preautophagosomal structure membrane</location>
        <topology evidence="1 10">Multi-pass membrane protein</topology>
    </subcellularLocation>
</comment>
<evidence type="ECO:0000256" key="10">
    <source>
        <dbReference type="RuleBase" id="RU364027"/>
    </source>
</evidence>
<dbReference type="STRING" id="1169540.A0A0G4F5S4"/>
<dbReference type="GO" id="GO:0000422">
    <property type="term" value="P:autophagy of mitochondrion"/>
    <property type="evidence" value="ECO:0007669"/>
    <property type="project" value="TreeGrafter"/>
</dbReference>
<evidence type="ECO:0000256" key="6">
    <source>
        <dbReference type="ARBA" id="ARBA00022989"/>
    </source>
</evidence>
<dbReference type="GO" id="GO:0034045">
    <property type="term" value="C:phagophore assembly site membrane"/>
    <property type="evidence" value="ECO:0007669"/>
    <property type="project" value="UniProtKB-SubCell"/>
</dbReference>
<evidence type="ECO:0000256" key="2">
    <source>
        <dbReference type="ARBA" id="ARBA00006185"/>
    </source>
</evidence>
<dbReference type="VEuPathDB" id="CryptoDB:Vbra_14473"/>
<evidence type="ECO:0000256" key="5">
    <source>
        <dbReference type="ARBA" id="ARBA00022692"/>
    </source>
</evidence>
<gene>
    <name evidence="12" type="ORF">Vbra_14473</name>
</gene>
<dbReference type="OrthoDB" id="429278at2759"/>
<keyword evidence="4 10" id="KW-0813">Transport</keyword>
<dbReference type="InParanoid" id="A0A0G4F5S4"/>
<feature type="transmembrane region" description="Helical" evidence="10">
    <location>
        <begin position="111"/>
        <end position="132"/>
    </location>
</feature>
<evidence type="ECO:0000256" key="4">
    <source>
        <dbReference type="ARBA" id="ARBA00022448"/>
    </source>
</evidence>
<evidence type="ECO:0000256" key="8">
    <source>
        <dbReference type="ARBA" id="ARBA00023055"/>
    </source>
</evidence>
<comment type="function">
    <text evidence="10">Phospholipid scramblase involved in autophagy. Cycles between the preautophagosomal structure/phagophore assembly site (PAS) and the cytoplasmic vesicle pool and supplies membrane for the growing autophagosome. Lipid scramblase activity plays a key role in preautophagosomal structure/phagophore assembly by distributing the phospholipids that arrive through ATG2 from the cytoplasmic to the luminal leaflet of the bilayer, thereby driving autophagosomal membrane expansion.</text>
</comment>
<evidence type="ECO:0000256" key="11">
    <source>
        <dbReference type="SAM" id="MobiDB-lite"/>
    </source>
</evidence>
<dbReference type="GO" id="GO:0006869">
    <property type="term" value="P:lipid transport"/>
    <property type="evidence" value="ECO:0007669"/>
    <property type="project" value="UniProtKB-KW"/>
</dbReference>
<evidence type="ECO:0000256" key="3">
    <source>
        <dbReference type="ARBA" id="ARBA00018074"/>
    </source>
</evidence>
<dbReference type="Proteomes" id="UP000041254">
    <property type="component" value="Unassembled WGS sequence"/>
</dbReference>
<dbReference type="PANTHER" id="PTHR13038:SF10">
    <property type="entry name" value="AUTOPHAGY-RELATED PROTEIN 9"/>
    <property type="match status" value="1"/>
</dbReference>
<evidence type="ECO:0000313" key="12">
    <source>
        <dbReference type="EMBL" id="CEM07555.1"/>
    </source>
</evidence>
<dbReference type="InterPro" id="IPR007241">
    <property type="entry name" value="Autophagy-rel_prot_9"/>
</dbReference>
<feature type="transmembrane region" description="Helical" evidence="10">
    <location>
        <begin position="385"/>
        <end position="401"/>
    </location>
</feature>
<feature type="compositionally biased region" description="Basic and acidic residues" evidence="11">
    <location>
        <begin position="682"/>
        <end position="694"/>
    </location>
</feature>
<dbReference type="Pfam" id="PF04109">
    <property type="entry name" value="ATG9"/>
    <property type="match status" value="1"/>
</dbReference>
<evidence type="ECO:0000256" key="9">
    <source>
        <dbReference type="ARBA" id="ARBA00023136"/>
    </source>
</evidence>
<dbReference type="GO" id="GO:0061709">
    <property type="term" value="P:reticulophagy"/>
    <property type="evidence" value="ECO:0007669"/>
    <property type="project" value="TreeGrafter"/>
</dbReference>
<keyword evidence="5 10" id="KW-0812">Transmembrane</keyword>
<feature type="compositionally biased region" description="Polar residues" evidence="11">
    <location>
        <begin position="746"/>
        <end position="765"/>
    </location>
</feature>
<proteinExistence type="inferred from homology"/>
<evidence type="ECO:0000256" key="7">
    <source>
        <dbReference type="ARBA" id="ARBA00023006"/>
    </source>
</evidence>
<feature type="transmembrane region" description="Helical" evidence="10">
    <location>
        <begin position="58"/>
        <end position="78"/>
    </location>
</feature>
<dbReference type="PANTHER" id="PTHR13038">
    <property type="entry name" value="APG9 AUTOPHAGY 9"/>
    <property type="match status" value="1"/>
</dbReference>
<keyword evidence="6 10" id="KW-1133">Transmembrane helix</keyword>
<protein>
    <recommendedName>
        <fullName evidence="3 10">Autophagy-related protein 9</fullName>
    </recommendedName>
</protein>
<comment type="similarity">
    <text evidence="2 10">Belongs to the ATG9 family.</text>
</comment>
<dbReference type="GO" id="GO:0034727">
    <property type="term" value="P:piecemeal microautophagy of the nucleus"/>
    <property type="evidence" value="ECO:0007669"/>
    <property type="project" value="TreeGrafter"/>
</dbReference>